<dbReference type="SUPFAM" id="SSF54285">
    <property type="entry name" value="MoaD/ThiS"/>
    <property type="match status" value="1"/>
</dbReference>
<sequence>MSDLIPIEVVYGDDQRQVLLELEVEKGCSIQEAIVLSNIQEHFEQIDPATASVGIFSRAAKLDQVLKSGDRIEIYRPLIADPKELRKIRAERAKALGNADKVTGGRPQVKVQAKIAE</sequence>
<dbReference type="NCBIfam" id="NF002490">
    <property type="entry name" value="PRK01777.1"/>
    <property type="match status" value="1"/>
</dbReference>
<dbReference type="InterPro" id="IPR016155">
    <property type="entry name" value="Mopterin_synth/thiamin_S_b"/>
</dbReference>
<evidence type="ECO:0000256" key="2">
    <source>
        <dbReference type="HAMAP-Rule" id="MF_00460"/>
    </source>
</evidence>
<dbReference type="RefSeq" id="WP_120355530.1">
    <property type="nucleotide sequence ID" value="NZ_RAQO01000007.1"/>
</dbReference>
<comment type="caution">
    <text evidence="3">The sequence shown here is derived from an EMBL/GenBank/DDBJ whole genome shotgun (WGS) entry which is preliminary data.</text>
</comment>
<dbReference type="PANTHER" id="PTHR37483:SF1">
    <property type="entry name" value="UPF0125 PROTEIN RATB"/>
    <property type="match status" value="1"/>
</dbReference>
<keyword evidence="4" id="KW-1185">Reference proteome</keyword>
<dbReference type="OrthoDB" id="9796575at2"/>
<dbReference type="InterPro" id="IPR005346">
    <property type="entry name" value="RnfH"/>
</dbReference>
<dbReference type="PANTHER" id="PTHR37483">
    <property type="entry name" value="UPF0125 PROTEIN RATB"/>
    <property type="match status" value="1"/>
</dbReference>
<dbReference type="Proteomes" id="UP000286482">
    <property type="component" value="Unassembled WGS sequence"/>
</dbReference>
<dbReference type="Pfam" id="PF03658">
    <property type="entry name" value="Ub-RnfH"/>
    <property type="match status" value="1"/>
</dbReference>
<comment type="similarity">
    <text evidence="1 2">Belongs to the UPF0125 (RnfH) family.</text>
</comment>
<dbReference type="AlphaFoldDB" id="A0A420E9Z8"/>
<name>A0A420E9Z8_9ALTE</name>
<dbReference type="InterPro" id="IPR037021">
    <property type="entry name" value="RnfH_sf"/>
</dbReference>
<evidence type="ECO:0000256" key="1">
    <source>
        <dbReference type="ARBA" id="ARBA00010645"/>
    </source>
</evidence>
<proteinExistence type="inferred from homology"/>
<evidence type="ECO:0000313" key="3">
    <source>
        <dbReference type="EMBL" id="RKF17506.1"/>
    </source>
</evidence>
<reference evidence="3 4" key="1">
    <citation type="submission" date="2018-09" db="EMBL/GenBank/DDBJ databases">
        <authorList>
            <person name="Wang Z."/>
        </authorList>
    </citation>
    <scope>NUCLEOTIDE SEQUENCE [LARGE SCALE GENOMIC DNA]</scope>
    <source>
        <strain evidence="3 4">ALS 81</strain>
    </source>
</reference>
<dbReference type="EMBL" id="RAQO01000007">
    <property type="protein sequence ID" value="RKF17506.1"/>
    <property type="molecule type" value="Genomic_DNA"/>
</dbReference>
<protein>
    <recommendedName>
        <fullName evidence="2">UPF0125 protein DBZ36_13775</fullName>
    </recommendedName>
</protein>
<dbReference type="HAMAP" id="MF_00460">
    <property type="entry name" value="UPF0125_RnfH"/>
    <property type="match status" value="1"/>
</dbReference>
<evidence type="ECO:0000313" key="4">
    <source>
        <dbReference type="Proteomes" id="UP000286482"/>
    </source>
</evidence>
<gene>
    <name evidence="3" type="ORF">DBZ36_13775</name>
</gene>
<dbReference type="Gene3D" id="3.10.20.280">
    <property type="entry name" value="RnfH-like"/>
    <property type="match status" value="1"/>
</dbReference>
<accession>A0A420E9Z8</accession>
<organism evidence="3 4">
    <name type="scientific">Alginatibacterium sediminis</name>
    <dbReference type="NCBI Taxonomy" id="2164068"/>
    <lineage>
        <taxon>Bacteria</taxon>
        <taxon>Pseudomonadati</taxon>
        <taxon>Pseudomonadota</taxon>
        <taxon>Gammaproteobacteria</taxon>
        <taxon>Alteromonadales</taxon>
        <taxon>Alteromonadaceae</taxon>
        <taxon>Alginatibacterium</taxon>
    </lineage>
</organism>